<dbReference type="EMBL" id="ML122250">
    <property type="protein sequence ID" value="RPD66979.1"/>
    <property type="molecule type" value="Genomic_DNA"/>
</dbReference>
<feature type="region of interest" description="Disordered" evidence="1">
    <location>
        <begin position="1"/>
        <end position="23"/>
    </location>
</feature>
<dbReference type="AlphaFoldDB" id="A0A5C2SVB0"/>
<evidence type="ECO:0000256" key="1">
    <source>
        <dbReference type="SAM" id="MobiDB-lite"/>
    </source>
</evidence>
<evidence type="ECO:0000313" key="2">
    <source>
        <dbReference type="EMBL" id="RPD66979.1"/>
    </source>
</evidence>
<evidence type="ECO:0000313" key="3">
    <source>
        <dbReference type="Proteomes" id="UP000313359"/>
    </source>
</evidence>
<name>A0A5C2SVB0_9APHY</name>
<reference evidence="2" key="1">
    <citation type="journal article" date="2018" name="Genome Biol. Evol.">
        <title>Genomics and development of Lentinus tigrinus, a white-rot wood-decaying mushroom with dimorphic fruiting bodies.</title>
        <authorList>
            <person name="Wu B."/>
            <person name="Xu Z."/>
            <person name="Knudson A."/>
            <person name="Carlson A."/>
            <person name="Chen N."/>
            <person name="Kovaka S."/>
            <person name="LaButti K."/>
            <person name="Lipzen A."/>
            <person name="Pennachio C."/>
            <person name="Riley R."/>
            <person name="Schakwitz W."/>
            <person name="Umezawa K."/>
            <person name="Ohm R.A."/>
            <person name="Grigoriev I.V."/>
            <person name="Nagy L.G."/>
            <person name="Gibbons J."/>
            <person name="Hibbett D."/>
        </authorList>
    </citation>
    <scope>NUCLEOTIDE SEQUENCE [LARGE SCALE GENOMIC DNA]</scope>
    <source>
        <strain evidence="2">ALCF2SS1-6</strain>
    </source>
</reference>
<gene>
    <name evidence="2" type="ORF">L227DRAFT_10253</name>
</gene>
<accession>A0A5C2SVB0</accession>
<organism evidence="2 3">
    <name type="scientific">Lentinus tigrinus ALCF2SS1-6</name>
    <dbReference type="NCBI Taxonomy" id="1328759"/>
    <lineage>
        <taxon>Eukaryota</taxon>
        <taxon>Fungi</taxon>
        <taxon>Dikarya</taxon>
        <taxon>Basidiomycota</taxon>
        <taxon>Agaricomycotina</taxon>
        <taxon>Agaricomycetes</taxon>
        <taxon>Polyporales</taxon>
        <taxon>Polyporaceae</taxon>
        <taxon>Lentinus</taxon>
    </lineage>
</organism>
<proteinExistence type="predicted"/>
<sequence length="194" mass="22112">MLERFEMIPSKNAVPDSQSTNRKRRAVPCLHGSVTPTSASSVTCGAGDLSDPGVRALILRPAKGSTSHAGCRPCIRPAPGLLLRRPLECRMENTQTQTPSRESRTKDQCIEYTRVAEATTDTATFERRNTLCARARAREHVRYRYYMYGQRQRKEEMLISKMYERMNGWPERCARTVCSMYGGCRWVDRGDEQN</sequence>
<protein>
    <submittedName>
        <fullName evidence="2">Uncharacterized protein</fullName>
    </submittedName>
</protein>
<dbReference type="Proteomes" id="UP000313359">
    <property type="component" value="Unassembled WGS sequence"/>
</dbReference>
<keyword evidence="3" id="KW-1185">Reference proteome</keyword>